<keyword evidence="3" id="KW-1185">Reference proteome</keyword>
<sequence length="116" mass="12897">MVKVLFLRVLIMCSFACVAPAPFLEQPNHQEEVAPLDPLEDPAARSERSTNLSFVAGHARRIQMFIKNRHLQILPDGTVNGTTDDTSVFTFSGISEDSVSLDRSRFGFIFVLSTLL</sequence>
<keyword evidence="1" id="KW-0732">Signal</keyword>
<dbReference type="Gene3D" id="2.80.10.50">
    <property type="match status" value="1"/>
</dbReference>
<proteinExistence type="predicted"/>
<evidence type="ECO:0000313" key="3">
    <source>
        <dbReference type="Proteomes" id="UP001516400"/>
    </source>
</evidence>
<feature type="chain" id="PRO_5044849423" evidence="1">
    <location>
        <begin position="21"/>
        <end position="116"/>
    </location>
</feature>
<reference evidence="2 3" key="1">
    <citation type="journal article" date="2021" name="BMC Biol.">
        <title>Horizontally acquired antibacterial genes associated with adaptive radiation of ladybird beetles.</title>
        <authorList>
            <person name="Li H.S."/>
            <person name="Tang X.F."/>
            <person name="Huang Y.H."/>
            <person name="Xu Z.Y."/>
            <person name="Chen M.L."/>
            <person name="Du X.Y."/>
            <person name="Qiu B.Y."/>
            <person name="Chen P.T."/>
            <person name="Zhang W."/>
            <person name="Slipinski A."/>
            <person name="Escalona H.E."/>
            <person name="Waterhouse R.M."/>
            <person name="Zwick A."/>
            <person name="Pang H."/>
        </authorList>
    </citation>
    <scope>NUCLEOTIDE SEQUENCE [LARGE SCALE GENOMIC DNA]</scope>
    <source>
        <strain evidence="2">SYSU2018</strain>
    </source>
</reference>
<accession>A0ABD2PG26</accession>
<evidence type="ECO:0000256" key="1">
    <source>
        <dbReference type="SAM" id="SignalP"/>
    </source>
</evidence>
<dbReference type="InterPro" id="IPR008996">
    <property type="entry name" value="IL1/FGF"/>
</dbReference>
<gene>
    <name evidence="2" type="ORF">HHI36_023023</name>
</gene>
<dbReference type="EMBL" id="JABFTP020000186">
    <property type="protein sequence ID" value="KAL3289611.1"/>
    <property type="molecule type" value="Genomic_DNA"/>
</dbReference>
<protein>
    <submittedName>
        <fullName evidence="2">Uncharacterized protein</fullName>
    </submittedName>
</protein>
<evidence type="ECO:0000313" key="2">
    <source>
        <dbReference type="EMBL" id="KAL3289611.1"/>
    </source>
</evidence>
<feature type="signal peptide" evidence="1">
    <location>
        <begin position="1"/>
        <end position="20"/>
    </location>
</feature>
<organism evidence="2 3">
    <name type="scientific">Cryptolaemus montrouzieri</name>
    <dbReference type="NCBI Taxonomy" id="559131"/>
    <lineage>
        <taxon>Eukaryota</taxon>
        <taxon>Metazoa</taxon>
        <taxon>Ecdysozoa</taxon>
        <taxon>Arthropoda</taxon>
        <taxon>Hexapoda</taxon>
        <taxon>Insecta</taxon>
        <taxon>Pterygota</taxon>
        <taxon>Neoptera</taxon>
        <taxon>Endopterygota</taxon>
        <taxon>Coleoptera</taxon>
        <taxon>Polyphaga</taxon>
        <taxon>Cucujiformia</taxon>
        <taxon>Coccinelloidea</taxon>
        <taxon>Coccinellidae</taxon>
        <taxon>Scymninae</taxon>
        <taxon>Scymnini</taxon>
        <taxon>Cryptolaemus</taxon>
    </lineage>
</organism>
<dbReference type="SUPFAM" id="SSF50353">
    <property type="entry name" value="Cytokine"/>
    <property type="match status" value="1"/>
</dbReference>
<name>A0ABD2PG26_9CUCU</name>
<dbReference type="AlphaFoldDB" id="A0ABD2PG26"/>
<comment type="caution">
    <text evidence="2">The sequence shown here is derived from an EMBL/GenBank/DDBJ whole genome shotgun (WGS) entry which is preliminary data.</text>
</comment>
<dbReference type="Proteomes" id="UP001516400">
    <property type="component" value="Unassembled WGS sequence"/>
</dbReference>